<proteinExistence type="predicted"/>
<reference evidence="3 4" key="1">
    <citation type="journal article" date="2018" name="IMA Fungus">
        <title>IMA Genome-F 9: Draft genome sequence of Annulohypoxylon stygium, Aspergillus mulundensis, Berkeleyomyces basicola (syn. Thielaviopsis basicola), Ceratocystis smalleyi, two Cercospora beticola strains, Coleophoma cylindrospora, Fusarium fracticaudum, Phialophora cf. hyalina, and Morchella septimelata.</title>
        <authorList>
            <person name="Wingfield B.D."/>
            <person name="Bills G.F."/>
            <person name="Dong Y."/>
            <person name="Huang W."/>
            <person name="Nel W.J."/>
            <person name="Swalarsk-Parry B.S."/>
            <person name="Vaghefi N."/>
            <person name="Wilken P.M."/>
            <person name="An Z."/>
            <person name="de Beer Z.W."/>
            <person name="De Vos L."/>
            <person name="Chen L."/>
            <person name="Duong T.A."/>
            <person name="Gao Y."/>
            <person name="Hammerbacher A."/>
            <person name="Kikkert J.R."/>
            <person name="Li Y."/>
            <person name="Li H."/>
            <person name="Li K."/>
            <person name="Li Q."/>
            <person name="Liu X."/>
            <person name="Ma X."/>
            <person name="Naidoo K."/>
            <person name="Pethybridge S.J."/>
            <person name="Sun J."/>
            <person name="Steenkamp E.T."/>
            <person name="van der Nest M.A."/>
            <person name="van Wyk S."/>
            <person name="Wingfield M.J."/>
            <person name="Xiong C."/>
            <person name="Yue Q."/>
            <person name="Zhang X."/>
        </authorList>
    </citation>
    <scope>NUCLEOTIDE SEQUENCE [LARGE SCALE GENOMIC DNA]</scope>
    <source>
        <strain evidence="3 4">BP5796</strain>
    </source>
</reference>
<evidence type="ECO:0000259" key="2">
    <source>
        <dbReference type="PROSITE" id="PS50280"/>
    </source>
</evidence>
<keyword evidence="4" id="KW-1185">Reference proteome</keyword>
<feature type="chain" id="PRO_5017674457" description="SET domain-containing protein" evidence="1">
    <location>
        <begin position="21"/>
        <end position="423"/>
    </location>
</feature>
<evidence type="ECO:0000313" key="4">
    <source>
        <dbReference type="Proteomes" id="UP000256328"/>
    </source>
</evidence>
<dbReference type="OrthoDB" id="1028014at2759"/>
<dbReference type="EMBL" id="PDLN01000006">
    <property type="protein sequence ID" value="RDW83081.1"/>
    <property type="molecule type" value="Genomic_DNA"/>
</dbReference>
<dbReference type="PANTHER" id="PTHR47332">
    <property type="entry name" value="SET DOMAIN-CONTAINING PROTEIN 5"/>
    <property type="match status" value="1"/>
</dbReference>
<comment type="caution">
    <text evidence="3">The sequence shown here is derived from an EMBL/GenBank/DDBJ whole genome shotgun (WGS) entry which is preliminary data.</text>
</comment>
<sequence>MYSRLLLAFAATPVIVQVLADSSSFDHVAYRFEAGSSLSSTISICPNEPTQLMVRGEDNCPVELPIPNPEYYPWDSAPKCLNSSDFCLYTSSSFASGRGISIITTQSTAASLASIPIFATKQPPVYPPKGHNLYYEFDFPGRGRGVIANTTFHRGDLIFSHTPLLLLDEEMFEGTSKMERNSVAKQAVDALPPAARELFYSQAGHFGTDPVEDRIRTNGFAIKLGGRTHGALVPEAARLNHECRPNARYALDASSLTHRAHATRTIRPGEELTFSYINENQPWASRQAHLRSHWGFQCKCNHCSLPKKQRKESDARIADINLLNMELNTLWSPTIPDLAVELVELCQAEGLHASMEKAYMMTALRFCAWEDEENTRKYAKLAVESWLAWEKQELASKEIMRAMEKDPKNAWCWGKVWEGGEEF</sequence>
<dbReference type="CDD" id="cd20071">
    <property type="entry name" value="SET_SMYD"/>
    <property type="match status" value="1"/>
</dbReference>
<keyword evidence="1" id="KW-0732">Signal</keyword>
<gene>
    <name evidence="3" type="ORF">BP5796_04572</name>
</gene>
<evidence type="ECO:0000256" key="1">
    <source>
        <dbReference type="SAM" id="SignalP"/>
    </source>
</evidence>
<dbReference type="Proteomes" id="UP000256328">
    <property type="component" value="Unassembled WGS sequence"/>
</dbReference>
<dbReference type="PROSITE" id="PS50280">
    <property type="entry name" value="SET"/>
    <property type="match status" value="1"/>
</dbReference>
<dbReference type="InterPro" id="IPR046341">
    <property type="entry name" value="SET_dom_sf"/>
</dbReference>
<dbReference type="Gene3D" id="2.170.270.10">
    <property type="entry name" value="SET domain"/>
    <property type="match status" value="1"/>
</dbReference>
<name>A0A3D8SAB9_9HELO</name>
<feature type="signal peptide" evidence="1">
    <location>
        <begin position="1"/>
        <end position="20"/>
    </location>
</feature>
<organism evidence="3 4">
    <name type="scientific">Coleophoma crateriformis</name>
    <dbReference type="NCBI Taxonomy" id="565419"/>
    <lineage>
        <taxon>Eukaryota</taxon>
        <taxon>Fungi</taxon>
        <taxon>Dikarya</taxon>
        <taxon>Ascomycota</taxon>
        <taxon>Pezizomycotina</taxon>
        <taxon>Leotiomycetes</taxon>
        <taxon>Helotiales</taxon>
        <taxon>Dermateaceae</taxon>
        <taxon>Coleophoma</taxon>
    </lineage>
</organism>
<feature type="domain" description="SET" evidence="2">
    <location>
        <begin position="131"/>
        <end position="277"/>
    </location>
</feature>
<accession>A0A3D8SAB9</accession>
<dbReference type="SUPFAM" id="SSF82199">
    <property type="entry name" value="SET domain"/>
    <property type="match status" value="1"/>
</dbReference>
<evidence type="ECO:0000313" key="3">
    <source>
        <dbReference type="EMBL" id="RDW83081.1"/>
    </source>
</evidence>
<dbReference type="InterPro" id="IPR001214">
    <property type="entry name" value="SET_dom"/>
</dbReference>
<dbReference type="PANTHER" id="PTHR47332:SF6">
    <property type="entry name" value="SET DOMAIN-CONTAINING PROTEIN"/>
    <property type="match status" value="1"/>
</dbReference>
<dbReference type="InterPro" id="IPR053185">
    <property type="entry name" value="SET_domain_protein"/>
</dbReference>
<dbReference type="Pfam" id="PF00856">
    <property type="entry name" value="SET"/>
    <property type="match status" value="1"/>
</dbReference>
<dbReference type="AlphaFoldDB" id="A0A3D8SAB9"/>
<protein>
    <recommendedName>
        <fullName evidence="2">SET domain-containing protein</fullName>
    </recommendedName>
</protein>